<evidence type="ECO:0000313" key="3">
    <source>
        <dbReference type="Proteomes" id="UP000663722"/>
    </source>
</evidence>
<organism evidence="2 3">
    <name type="scientific">Desulfonema magnum</name>
    <dbReference type="NCBI Taxonomy" id="45655"/>
    <lineage>
        <taxon>Bacteria</taxon>
        <taxon>Pseudomonadati</taxon>
        <taxon>Thermodesulfobacteriota</taxon>
        <taxon>Desulfobacteria</taxon>
        <taxon>Desulfobacterales</taxon>
        <taxon>Desulfococcaceae</taxon>
        <taxon>Desulfonema</taxon>
    </lineage>
</organism>
<sequence length="333" mass="37705">MIIDLKKFITEERNSWSDLEHILDTLEKDPERRLNLEQVRRFHYLYQRTSADLAKIMTFSSEQKIRGYLESLVGRAYGEIHETRPSSRRLGLMRWFFYTFPQTFRRHIRAFWISLVIMIAGGAFGGIAISFDSEAKGVFMPFSHLQMNPSERVAREESADRDRMRGEKAAFSSYLMTHNTKVSIFAMALGMTWGIGTVILLFYNGVILGAVVLDYILAGESKFLAGWLLPHGAVEIPAILLAGQAGLLLASAIIGWGTKSVSLKTRLRKISRDLVTLIFGVGIMLIWAGFIEAFFSQYHEPVIPYAVKIGFGIIEIILLTLFLLRSGNLKLET</sequence>
<keyword evidence="3" id="KW-1185">Reference proteome</keyword>
<dbReference type="RefSeq" id="WP_207679752.1">
    <property type="nucleotide sequence ID" value="NZ_CP061800.1"/>
</dbReference>
<keyword evidence="1" id="KW-1133">Transmembrane helix</keyword>
<evidence type="ECO:0000256" key="1">
    <source>
        <dbReference type="SAM" id="Phobius"/>
    </source>
</evidence>
<feature type="transmembrane region" description="Helical" evidence="1">
    <location>
        <begin position="110"/>
        <end position="131"/>
    </location>
</feature>
<name>A0A975GSS3_9BACT</name>
<feature type="transmembrane region" description="Helical" evidence="1">
    <location>
        <begin position="236"/>
        <end position="254"/>
    </location>
</feature>
<feature type="transmembrane region" description="Helical" evidence="1">
    <location>
        <begin position="302"/>
        <end position="324"/>
    </location>
</feature>
<dbReference type="InterPro" id="IPR002798">
    <property type="entry name" value="SpoIIM-like"/>
</dbReference>
<feature type="transmembrane region" description="Helical" evidence="1">
    <location>
        <begin position="210"/>
        <end position="230"/>
    </location>
</feature>
<feature type="transmembrane region" description="Helical" evidence="1">
    <location>
        <begin position="182"/>
        <end position="203"/>
    </location>
</feature>
<keyword evidence="1" id="KW-0472">Membrane</keyword>
<dbReference type="Pfam" id="PF01944">
    <property type="entry name" value="SpoIIM"/>
    <property type="match status" value="1"/>
</dbReference>
<evidence type="ECO:0000313" key="2">
    <source>
        <dbReference type="EMBL" id="QTA92355.1"/>
    </source>
</evidence>
<dbReference type="AlphaFoldDB" id="A0A975GSS3"/>
<dbReference type="KEGG" id="dmm:dnm_084340"/>
<dbReference type="PANTHER" id="PTHR35337">
    <property type="entry name" value="SLR1478 PROTEIN"/>
    <property type="match status" value="1"/>
</dbReference>
<dbReference type="EMBL" id="CP061800">
    <property type="protein sequence ID" value="QTA92355.1"/>
    <property type="molecule type" value="Genomic_DNA"/>
</dbReference>
<keyword evidence="1" id="KW-0812">Transmembrane</keyword>
<protein>
    <submittedName>
        <fullName evidence="2">Stage II sporulation protein domain-containing protein</fullName>
    </submittedName>
</protein>
<feature type="transmembrane region" description="Helical" evidence="1">
    <location>
        <begin position="274"/>
        <end position="296"/>
    </location>
</feature>
<reference evidence="2" key="1">
    <citation type="journal article" date="2021" name="Microb. Physiol.">
        <title>Proteogenomic Insights into the Physiology of Marine, Sulfate-Reducing, Filamentous Desulfonema limicola and Desulfonema magnum.</title>
        <authorList>
            <person name="Schnaars V."/>
            <person name="Wohlbrand L."/>
            <person name="Scheve S."/>
            <person name="Hinrichs C."/>
            <person name="Reinhardt R."/>
            <person name="Rabus R."/>
        </authorList>
    </citation>
    <scope>NUCLEOTIDE SEQUENCE</scope>
    <source>
        <strain evidence="2">4be13</strain>
    </source>
</reference>
<gene>
    <name evidence="2" type="ORF">dnm_084340</name>
</gene>
<accession>A0A975GSS3</accession>
<dbReference type="Proteomes" id="UP000663722">
    <property type="component" value="Chromosome"/>
</dbReference>
<dbReference type="PANTHER" id="PTHR35337:SF1">
    <property type="entry name" value="SLR1478 PROTEIN"/>
    <property type="match status" value="1"/>
</dbReference>
<proteinExistence type="predicted"/>